<dbReference type="Pfam" id="PF07715">
    <property type="entry name" value="Plug"/>
    <property type="match status" value="1"/>
</dbReference>
<dbReference type="GO" id="GO:0044718">
    <property type="term" value="P:siderophore transmembrane transport"/>
    <property type="evidence" value="ECO:0007669"/>
    <property type="project" value="TreeGrafter"/>
</dbReference>
<dbReference type="RefSeq" id="WP_184174704.1">
    <property type="nucleotide sequence ID" value="NZ_JACHGF010000004.1"/>
</dbReference>
<keyword evidence="1" id="KW-0732">Signal</keyword>
<comment type="subcellular location">
    <subcellularLocation>
        <location evidence="2">Cell outer membrane</location>
        <topology evidence="2">Multi-pass membrane protein</topology>
    </subcellularLocation>
</comment>
<name>A0A840TMB0_9BACT</name>
<proteinExistence type="inferred from homology"/>
<keyword evidence="2" id="KW-0998">Cell outer membrane</keyword>
<dbReference type="AlphaFoldDB" id="A0A840TMB0"/>
<evidence type="ECO:0000259" key="3">
    <source>
        <dbReference type="Pfam" id="PF07715"/>
    </source>
</evidence>
<dbReference type="InterPro" id="IPR039426">
    <property type="entry name" value="TonB-dep_rcpt-like"/>
</dbReference>
<keyword evidence="4" id="KW-0675">Receptor</keyword>
<comment type="similarity">
    <text evidence="2">Belongs to the TonB-dependent receptor family.</text>
</comment>
<keyword evidence="2" id="KW-0472">Membrane</keyword>
<feature type="domain" description="TonB-dependent receptor plug" evidence="3">
    <location>
        <begin position="620"/>
        <end position="704"/>
    </location>
</feature>
<dbReference type="PROSITE" id="PS52016">
    <property type="entry name" value="TONB_DEPENDENT_REC_3"/>
    <property type="match status" value="1"/>
</dbReference>
<dbReference type="Gene3D" id="2.170.130.10">
    <property type="entry name" value="TonB-dependent receptor, plug domain"/>
    <property type="match status" value="1"/>
</dbReference>
<dbReference type="GO" id="GO:0009279">
    <property type="term" value="C:cell outer membrane"/>
    <property type="evidence" value="ECO:0007669"/>
    <property type="project" value="UniProtKB-SubCell"/>
</dbReference>
<dbReference type="SUPFAM" id="SSF56935">
    <property type="entry name" value="Porins"/>
    <property type="match status" value="1"/>
</dbReference>
<evidence type="ECO:0000313" key="5">
    <source>
        <dbReference type="Proteomes" id="UP000557307"/>
    </source>
</evidence>
<dbReference type="GO" id="GO:0015344">
    <property type="term" value="F:siderophore uptake transmembrane transporter activity"/>
    <property type="evidence" value="ECO:0007669"/>
    <property type="project" value="TreeGrafter"/>
</dbReference>
<accession>A0A840TMB0</accession>
<dbReference type="EMBL" id="JACHGF010000004">
    <property type="protein sequence ID" value="MBB5284741.1"/>
    <property type="molecule type" value="Genomic_DNA"/>
</dbReference>
<protein>
    <submittedName>
        <fullName evidence="4">TonB-dependent SusC/RagA subfamily outer membrane receptor</fullName>
    </submittedName>
</protein>
<dbReference type="InterPro" id="IPR037066">
    <property type="entry name" value="Plug_dom_sf"/>
</dbReference>
<sequence>MFRLPRLFFLLCLFGFTWLTDDFSKTVQERLLAYQQLYPAEKAYLHLDKVTYTAGDTLWFRAYLAEGTLHAVDSISKVLYIDLVEKQSGQVVALRQLRMEEGAGRGDITLADTLRSGGYTIRAYTNWMRNFPEEFFFQKDIQLFRTDQPGTSPPPAATALDLQFFPEGGELVAGLNNRVAFKAVGASGLGAEVEGFILNESTRDTVAGFQSLHLGMGYFALKPQAGQRYTVMARPVGGTYARYALPAIKPEGYVMMVDNVTNKANIRVFVFQNQAPSGGEMTLVAHTRGAVAAVAKSKPSQQGFTMSIPRKDLLEGITHLTLFDDKNRPVCERLVFIDHGRRLTIELKPNKAIYQTRERTELEITVTDTAGLPVETTLSLSATDLHQTAERPNGGTLVSYLLLTSDLAGYVEQPGAYFDPTNRNASVNLDLLLMTQGWRRFRWEEVLQENLPPPTRFVEQGFTITGQVLRPNKKSPGVVNLTLMVMGRDSSQSFLTTETTETGAFRVYDLDFQDTTRVLVQAVNQKGNRNLSLQIDPFSTPRVTVTKVPFNPISFEAAELEAYLKRAKEYQEIERQIRESRERLLKEVVIKARRTQERDSRKLYGQADATIKPTLAMVSGAMTVFDLIQGRVAGVNITGSGMNVTVQIRGSANFSGVVEPLFLLDGIPTDKNMMYNVSVYDVESIDVLKGASAAIYGSRAGGGVISVLTKRGNDRYDWAQDEAEGVRLVKMAGYSPEREFYAPRYDVSRPENVRPDYRSTLHWAPMVKTDKQGKARVSYFNTDASTQVGVRVEGLTWSGLPGSAEVKYEVR</sequence>
<gene>
    <name evidence="4" type="ORF">HNQ92_002889</name>
</gene>
<keyword evidence="5" id="KW-1185">Reference proteome</keyword>
<evidence type="ECO:0000256" key="2">
    <source>
        <dbReference type="PROSITE-ProRule" id="PRU01360"/>
    </source>
</evidence>
<keyword evidence="2" id="KW-1134">Transmembrane beta strand</keyword>
<dbReference type="InterPro" id="IPR012910">
    <property type="entry name" value="Plug_dom"/>
</dbReference>
<reference evidence="4 5" key="1">
    <citation type="submission" date="2020-08" db="EMBL/GenBank/DDBJ databases">
        <title>Genomic Encyclopedia of Type Strains, Phase IV (KMG-IV): sequencing the most valuable type-strain genomes for metagenomic binning, comparative biology and taxonomic classification.</title>
        <authorList>
            <person name="Goeker M."/>
        </authorList>
    </citation>
    <scope>NUCLEOTIDE SEQUENCE [LARGE SCALE GENOMIC DNA]</scope>
    <source>
        <strain evidence="4 5">DSM 105074</strain>
    </source>
</reference>
<evidence type="ECO:0000313" key="4">
    <source>
        <dbReference type="EMBL" id="MBB5284741.1"/>
    </source>
</evidence>
<dbReference type="PANTHER" id="PTHR30069:SF29">
    <property type="entry name" value="HEMOGLOBIN AND HEMOGLOBIN-HAPTOGLOBIN-BINDING PROTEIN 1-RELATED"/>
    <property type="match status" value="1"/>
</dbReference>
<organism evidence="4 5">
    <name type="scientific">Rhabdobacter roseus</name>
    <dbReference type="NCBI Taxonomy" id="1655419"/>
    <lineage>
        <taxon>Bacteria</taxon>
        <taxon>Pseudomonadati</taxon>
        <taxon>Bacteroidota</taxon>
        <taxon>Cytophagia</taxon>
        <taxon>Cytophagales</taxon>
        <taxon>Cytophagaceae</taxon>
        <taxon>Rhabdobacter</taxon>
    </lineage>
</organism>
<dbReference type="Gene3D" id="2.60.40.1930">
    <property type="match status" value="1"/>
</dbReference>
<keyword evidence="2" id="KW-0813">Transport</keyword>
<dbReference type="PANTHER" id="PTHR30069">
    <property type="entry name" value="TONB-DEPENDENT OUTER MEMBRANE RECEPTOR"/>
    <property type="match status" value="1"/>
</dbReference>
<keyword evidence="2" id="KW-0812">Transmembrane</keyword>
<comment type="caution">
    <text evidence="4">The sequence shown here is derived from an EMBL/GenBank/DDBJ whole genome shotgun (WGS) entry which is preliminary data.</text>
</comment>
<dbReference type="Proteomes" id="UP000557307">
    <property type="component" value="Unassembled WGS sequence"/>
</dbReference>
<evidence type="ECO:0000256" key="1">
    <source>
        <dbReference type="ARBA" id="ARBA00022729"/>
    </source>
</evidence>